<organism evidence="1 2">
    <name type="scientific">Liparis tanakae</name>
    <name type="common">Tanaka's snailfish</name>
    <dbReference type="NCBI Taxonomy" id="230148"/>
    <lineage>
        <taxon>Eukaryota</taxon>
        <taxon>Metazoa</taxon>
        <taxon>Chordata</taxon>
        <taxon>Craniata</taxon>
        <taxon>Vertebrata</taxon>
        <taxon>Euteleostomi</taxon>
        <taxon>Actinopterygii</taxon>
        <taxon>Neopterygii</taxon>
        <taxon>Teleostei</taxon>
        <taxon>Neoteleostei</taxon>
        <taxon>Acanthomorphata</taxon>
        <taxon>Eupercaria</taxon>
        <taxon>Perciformes</taxon>
        <taxon>Cottioidei</taxon>
        <taxon>Cottales</taxon>
        <taxon>Liparidae</taxon>
        <taxon>Liparis</taxon>
    </lineage>
</organism>
<keyword evidence="2" id="KW-1185">Reference proteome</keyword>
<reference evidence="1 2" key="1">
    <citation type="submission" date="2019-03" db="EMBL/GenBank/DDBJ databases">
        <title>First draft genome of Liparis tanakae, snailfish: a comprehensive survey of snailfish specific genes.</title>
        <authorList>
            <person name="Kim W."/>
            <person name="Song I."/>
            <person name="Jeong J.-H."/>
            <person name="Kim D."/>
            <person name="Kim S."/>
            <person name="Ryu S."/>
            <person name="Song J.Y."/>
            <person name="Lee S.K."/>
        </authorList>
    </citation>
    <scope>NUCLEOTIDE SEQUENCE [LARGE SCALE GENOMIC DNA]</scope>
    <source>
        <tissue evidence="1">Muscle</tissue>
    </source>
</reference>
<proteinExistence type="predicted"/>
<name>A0A4Z2IPJ3_9TELE</name>
<evidence type="ECO:0000313" key="1">
    <source>
        <dbReference type="EMBL" id="TNN79786.1"/>
    </source>
</evidence>
<dbReference type="AlphaFoldDB" id="A0A4Z2IPJ3"/>
<comment type="caution">
    <text evidence="1">The sequence shown here is derived from an EMBL/GenBank/DDBJ whole genome shotgun (WGS) entry which is preliminary data.</text>
</comment>
<gene>
    <name evidence="1" type="ORF">EYF80_010020</name>
</gene>
<sequence>MLLAGLGEAIVAEELSSERTQKKNLLSQIDPVQLDLQVDDCHCHLDNKSIYCAIVVFGAEVGADTVSCFGGGSASHVPVRQAGLGLVSVAGAAVEACVLCVQEGLGKVWLLLRKASELI</sequence>
<evidence type="ECO:0000313" key="2">
    <source>
        <dbReference type="Proteomes" id="UP000314294"/>
    </source>
</evidence>
<protein>
    <submittedName>
        <fullName evidence="1">Uncharacterized protein</fullName>
    </submittedName>
</protein>
<accession>A0A4Z2IPJ3</accession>
<dbReference type="Proteomes" id="UP000314294">
    <property type="component" value="Unassembled WGS sequence"/>
</dbReference>
<dbReference type="EMBL" id="SRLO01000061">
    <property type="protein sequence ID" value="TNN79786.1"/>
    <property type="molecule type" value="Genomic_DNA"/>
</dbReference>